<dbReference type="EMBL" id="KY709208">
    <property type="protein sequence ID" value="ARO90678.1"/>
    <property type="molecule type" value="Genomic_DNA"/>
</dbReference>
<dbReference type="PANTHER" id="PTHR34800">
    <property type="entry name" value="TETRAPYRROLE-BINDING PROTEIN, CHLOROPLASTIC"/>
    <property type="match status" value="1"/>
</dbReference>
<dbReference type="InterPro" id="IPR037215">
    <property type="entry name" value="GUN4-like_sf"/>
</dbReference>
<proteinExistence type="predicted"/>
<evidence type="ECO:0000313" key="2">
    <source>
        <dbReference type="EMBL" id="ARO90678.1"/>
    </source>
</evidence>
<feature type="domain" description="GUN4-like" evidence="1">
    <location>
        <begin position="92"/>
        <end position="229"/>
    </location>
</feature>
<dbReference type="PANTHER" id="PTHR34800:SF1">
    <property type="entry name" value="TETRAPYRROLE-BINDING PROTEIN, CHLOROPLASTIC"/>
    <property type="match status" value="1"/>
</dbReference>
<geneLocation type="chloroplast" evidence="2"/>
<sequence length="234" mass="27737">MKNVLIDLNDLLKLFSNKTDIEKLRFLENIDIRDSHLSLLLFSYLQYRVQTNNCKIDFVDGYIYQILIEANNEDINELISFNFKEGIINLTSKSGIDHIDLHNLLLFKKFQEADKLTNKQLYQLANLPDNSRQWLYFTDILSLPVQDILIIDQLWRIYSKGKFGFSVQHKIWLTVDKRWNLLWDKLGWQEKGHFCRYPDDFMWSLDAPPGHLPLFNQLKGNTVLSAILNLEIWN</sequence>
<protein>
    <submittedName>
        <fullName evidence="2">Conserved hypothetical plastid protein</fullName>
    </submittedName>
</protein>
<organism evidence="2">
    <name type="scientific">Boldia erythrosiphon</name>
    <dbReference type="NCBI Taxonomy" id="74908"/>
    <lineage>
        <taxon>Eukaryota</taxon>
        <taxon>Rhodophyta</taxon>
        <taxon>Compsopogonophyceae</taxon>
        <taxon>Compsopogonales</taxon>
        <taxon>Boldiaceae</taxon>
        <taxon>Boldia</taxon>
    </lineage>
</organism>
<keyword evidence="2" id="KW-0150">Chloroplast</keyword>
<dbReference type="SUPFAM" id="SSF140869">
    <property type="entry name" value="GUN4-like"/>
    <property type="match status" value="1"/>
</dbReference>
<dbReference type="InterPro" id="IPR008629">
    <property type="entry name" value="GUN4-like"/>
</dbReference>
<dbReference type="AlphaFoldDB" id="A0A1Y9TM22"/>
<dbReference type="CDD" id="cd16383">
    <property type="entry name" value="GUN4"/>
    <property type="match status" value="1"/>
</dbReference>
<dbReference type="Gene3D" id="1.10.10.1770">
    <property type="entry name" value="Gun4-like"/>
    <property type="match status" value="1"/>
</dbReference>
<accession>A0A1Y9TM22</accession>
<dbReference type="GeneID" id="32891496"/>
<reference evidence="2" key="1">
    <citation type="submission" date="2017-03" db="EMBL/GenBank/DDBJ databases">
        <title>The new red algal subphylum Proteorhodophytina comprises the largest and most divergent plastid genomes known.</title>
        <authorList>
            <person name="Munoz-Gomez S.A."/>
            <person name="Mejia-Franco F.G."/>
            <person name="Durnin K."/>
            <person name="Morgan C."/>
            <person name="Grisdale C.J."/>
            <person name="Archibald J.M."/>
            <person name="Slamovits C.H."/>
        </authorList>
    </citation>
    <scope>NUCLEOTIDE SEQUENCE</scope>
    <source>
        <strain evidence="2">UTEX LB2858</strain>
    </source>
</reference>
<evidence type="ECO:0000259" key="1">
    <source>
        <dbReference type="Pfam" id="PF05419"/>
    </source>
</evidence>
<dbReference type="GO" id="GO:0046906">
    <property type="term" value="F:tetrapyrrole binding"/>
    <property type="evidence" value="ECO:0007669"/>
    <property type="project" value="TreeGrafter"/>
</dbReference>
<gene>
    <name evidence="2" type="primary">ycf53</name>
</gene>
<dbReference type="RefSeq" id="YP_009369990.1">
    <property type="nucleotide sequence ID" value="NC_034776.1"/>
</dbReference>
<dbReference type="Gene3D" id="1.25.40.620">
    <property type="match status" value="1"/>
</dbReference>
<dbReference type="Pfam" id="PF05419">
    <property type="entry name" value="GUN4"/>
    <property type="match status" value="1"/>
</dbReference>
<name>A0A1Y9TM22_9RHOD</name>
<keyword evidence="2" id="KW-0934">Plastid</keyword>